<protein>
    <submittedName>
        <fullName evidence="2">MBL fold metallo-hydrolase</fullName>
    </submittedName>
</protein>
<proteinExistence type="predicted"/>
<dbReference type="EMBL" id="JASJOS010000012">
    <property type="protein sequence ID" value="MDJ1483738.1"/>
    <property type="molecule type" value="Genomic_DNA"/>
</dbReference>
<reference evidence="2" key="1">
    <citation type="submission" date="2023-05" db="EMBL/GenBank/DDBJ databases">
        <authorList>
            <person name="Zhang X."/>
        </authorList>
    </citation>
    <scope>NUCLEOTIDE SEQUENCE</scope>
    <source>
        <strain evidence="2">YF14B1</strain>
    </source>
</reference>
<sequence>MSLFIASLNSGSNGNCYYIGNDTEAILVDAGISCRETELRMARLGLSIQQVKAVFISHEHWDHIRGLPVLAKKYHLPVYITPQTMQQAGLYGKRLTTLPFQAHQPIQIGGLQITAFPKLHDAADPHSFIVSYNDVTVGILTDIGTCCDNVVEYFKKCQAVFLESNFDEVMLDKGGYPAYLKKRIRSMYGHLSNDQALELFRTCKSSDLTHVLLSHLSKNNNNPLLAKALFEAHAGDTEVIIASRDEPTAVFKISGSSVLI</sequence>
<feature type="domain" description="Metallo-beta-lactamase" evidence="1">
    <location>
        <begin position="13"/>
        <end position="215"/>
    </location>
</feature>
<comment type="caution">
    <text evidence="2">The sequence shown here is derived from an EMBL/GenBank/DDBJ whole genome shotgun (WGS) entry which is preliminary data.</text>
</comment>
<dbReference type="SUPFAM" id="SSF56281">
    <property type="entry name" value="Metallo-hydrolase/oxidoreductase"/>
    <property type="match status" value="1"/>
</dbReference>
<evidence type="ECO:0000313" key="3">
    <source>
        <dbReference type="Proteomes" id="UP001241110"/>
    </source>
</evidence>
<dbReference type="InterPro" id="IPR052533">
    <property type="entry name" value="WalJ/YycJ-like"/>
</dbReference>
<name>A0AAE3UAV5_9BACT</name>
<dbReference type="InterPro" id="IPR036866">
    <property type="entry name" value="RibonucZ/Hydroxyglut_hydro"/>
</dbReference>
<dbReference type="PANTHER" id="PTHR47619">
    <property type="entry name" value="METALLO-HYDROLASE YYCJ-RELATED"/>
    <property type="match status" value="1"/>
</dbReference>
<organism evidence="2 3">
    <name type="scientific">Xanthocytophaga flava</name>
    <dbReference type="NCBI Taxonomy" id="3048013"/>
    <lineage>
        <taxon>Bacteria</taxon>
        <taxon>Pseudomonadati</taxon>
        <taxon>Bacteroidota</taxon>
        <taxon>Cytophagia</taxon>
        <taxon>Cytophagales</taxon>
        <taxon>Rhodocytophagaceae</taxon>
        <taxon>Xanthocytophaga</taxon>
    </lineage>
</organism>
<dbReference type="InterPro" id="IPR001279">
    <property type="entry name" value="Metallo-B-lactamas"/>
</dbReference>
<accession>A0AAE3UAV5</accession>
<evidence type="ECO:0000259" key="1">
    <source>
        <dbReference type="SMART" id="SM00849"/>
    </source>
</evidence>
<dbReference type="AlphaFoldDB" id="A0AAE3UAV5"/>
<dbReference type="SMART" id="SM00849">
    <property type="entry name" value="Lactamase_B"/>
    <property type="match status" value="1"/>
</dbReference>
<dbReference type="Gene3D" id="3.60.15.10">
    <property type="entry name" value="Ribonuclease Z/Hydroxyacylglutathione hydrolase-like"/>
    <property type="match status" value="1"/>
</dbReference>
<dbReference type="PANTHER" id="PTHR47619:SF1">
    <property type="entry name" value="EXODEOXYRIBONUCLEASE WALJ"/>
    <property type="match status" value="1"/>
</dbReference>
<dbReference type="Proteomes" id="UP001241110">
    <property type="component" value="Unassembled WGS sequence"/>
</dbReference>
<evidence type="ECO:0000313" key="2">
    <source>
        <dbReference type="EMBL" id="MDJ1483738.1"/>
    </source>
</evidence>
<dbReference type="RefSeq" id="WP_313984045.1">
    <property type="nucleotide sequence ID" value="NZ_JASJOS010000012.1"/>
</dbReference>
<gene>
    <name evidence="2" type="ORF">QNI16_24780</name>
</gene>
<dbReference type="Pfam" id="PF12706">
    <property type="entry name" value="Lactamase_B_2"/>
    <property type="match status" value="1"/>
</dbReference>